<sequence>MPSIEPKTLIAQRNAFTNIIDVREPDEFAAGHVDKSVNVPLSQLTKREGEVPAGAFIICRTGSRSALATEFLNSIGRNVTNVLGGVTSWPEELVR</sequence>
<dbReference type="InterPro" id="IPR050229">
    <property type="entry name" value="GlpE_sulfurtransferase"/>
</dbReference>
<dbReference type="EMBL" id="AYYO01000055">
    <property type="protein sequence ID" value="KRM54472.1"/>
    <property type="molecule type" value="Genomic_DNA"/>
</dbReference>
<dbReference type="Proteomes" id="UP000051679">
    <property type="component" value="Unassembled WGS sequence"/>
</dbReference>
<dbReference type="PANTHER" id="PTHR43031:SF16">
    <property type="entry name" value="OXIDOREDUCTASE"/>
    <property type="match status" value="1"/>
</dbReference>
<feature type="domain" description="Rhodanese" evidence="1">
    <location>
        <begin position="13"/>
        <end position="95"/>
    </location>
</feature>
<keyword evidence="3" id="KW-1185">Reference proteome</keyword>
<dbReference type="CDD" id="cd00158">
    <property type="entry name" value="RHOD"/>
    <property type="match status" value="1"/>
</dbReference>
<dbReference type="SUPFAM" id="SSF52821">
    <property type="entry name" value="Rhodanese/Cell cycle control phosphatase"/>
    <property type="match status" value="1"/>
</dbReference>
<evidence type="ECO:0000313" key="2">
    <source>
        <dbReference type="EMBL" id="KRM54472.1"/>
    </source>
</evidence>
<accession>A0A0R1ZHL4</accession>
<dbReference type="PROSITE" id="PS50206">
    <property type="entry name" value="RHODANESE_3"/>
    <property type="match status" value="1"/>
</dbReference>
<dbReference type="SMART" id="SM00450">
    <property type="entry name" value="RHOD"/>
    <property type="match status" value="1"/>
</dbReference>
<dbReference type="STRING" id="1291052.FC18_GL000276"/>
<dbReference type="InterPro" id="IPR036873">
    <property type="entry name" value="Rhodanese-like_dom_sf"/>
</dbReference>
<dbReference type="InterPro" id="IPR001763">
    <property type="entry name" value="Rhodanese-like_dom"/>
</dbReference>
<dbReference type="RefSeq" id="WP_054677006.1">
    <property type="nucleotide sequence ID" value="NZ_AYYO01000055.1"/>
</dbReference>
<dbReference type="AlphaFoldDB" id="A0A0R1ZHL4"/>
<dbReference type="OrthoDB" id="9800872at2"/>
<comment type="caution">
    <text evidence="2">The sequence shown here is derived from an EMBL/GenBank/DDBJ whole genome shotgun (WGS) entry which is preliminary data.</text>
</comment>
<gene>
    <name evidence="2" type="ORF">FC18_GL000276</name>
</gene>
<protein>
    <recommendedName>
        <fullName evidence="1">Rhodanese domain-containing protein</fullName>
    </recommendedName>
</protein>
<name>A0A0R1ZHL4_9LACO</name>
<organism evidence="2 3">
    <name type="scientific">Lacticaseibacillus sharpeae JCM 1186 = DSM 20505</name>
    <dbReference type="NCBI Taxonomy" id="1291052"/>
    <lineage>
        <taxon>Bacteria</taxon>
        <taxon>Bacillati</taxon>
        <taxon>Bacillota</taxon>
        <taxon>Bacilli</taxon>
        <taxon>Lactobacillales</taxon>
        <taxon>Lactobacillaceae</taxon>
        <taxon>Lacticaseibacillus</taxon>
    </lineage>
</organism>
<evidence type="ECO:0000313" key="3">
    <source>
        <dbReference type="Proteomes" id="UP000051679"/>
    </source>
</evidence>
<dbReference type="Pfam" id="PF00581">
    <property type="entry name" value="Rhodanese"/>
    <property type="match status" value="1"/>
</dbReference>
<proteinExistence type="predicted"/>
<dbReference type="PANTHER" id="PTHR43031">
    <property type="entry name" value="FAD-DEPENDENT OXIDOREDUCTASE"/>
    <property type="match status" value="1"/>
</dbReference>
<dbReference type="PATRIC" id="fig|1291052.5.peg.285"/>
<reference evidence="2 3" key="1">
    <citation type="journal article" date="2015" name="Genome Announc.">
        <title>Expanding the biotechnology potential of lactobacilli through comparative genomics of 213 strains and associated genera.</title>
        <authorList>
            <person name="Sun Z."/>
            <person name="Harris H.M."/>
            <person name="McCann A."/>
            <person name="Guo C."/>
            <person name="Argimon S."/>
            <person name="Zhang W."/>
            <person name="Yang X."/>
            <person name="Jeffery I.B."/>
            <person name="Cooney J.C."/>
            <person name="Kagawa T.F."/>
            <person name="Liu W."/>
            <person name="Song Y."/>
            <person name="Salvetti E."/>
            <person name="Wrobel A."/>
            <person name="Rasinkangas P."/>
            <person name="Parkhill J."/>
            <person name="Rea M.C."/>
            <person name="O'Sullivan O."/>
            <person name="Ritari J."/>
            <person name="Douillard F.P."/>
            <person name="Paul Ross R."/>
            <person name="Yang R."/>
            <person name="Briner A.E."/>
            <person name="Felis G.E."/>
            <person name="de Vos W.M."/>
            <person name="Barrangou R."/>
            <person name="Klaenhammer T.R."/>
            <person name="Caufield P.W."/>
            <person name="Cui Y."/>
            <person name="Zhang H."/>
            <person name="O'Toole P.W."/>
        </authorList>
    </citation>
    <scope>NUCLEOTIDE SEQUENCE [LARGE SCALE GENOMIC DNA]</scope>
    <source>
        <strain evidence="2 3">DSM 20505</strain>
    </source>
</reference>
<dbReference type="Gene3D" id="3.40.250.10">
    <property type="entry name" value="Rhodanese-like domain"/>
    <property type="match status" value="1"/>
</dbReference>
<evidence type="ECO:0000259" key="1">
    <source>
        <dbReference type="PROSITE" id="PS50206"/>
    </source>
</evidence>